<evidence type="ECO:0000259" key="6">
    <source>
        <dbReference type="PROSITE" id="PS50835"/>
    </source>
</evidence>
<keyword evidence="1 5" id="KW-0732">Signal</keyword>
<dbReference type="Pfam" id="PF07686">
    <property type="entry name" value="V-set"/>
    <property type="match status" value="1"/>
</dbReference>
<gene>
    <name evidence="7" type="ORF">ONB1V03_LOCUS4476</name>
</gene>
<dbReference type="SUPFAM" id="SSF48726">
    <property type="entry name" value="Immunoglobulin"/>
    <property type="match status" value="3"/>
</dbReference>
<dbReference type="PROSITE" id="PS50835">
    <property type="entry name" value="IG_LIKE"/>
    <property type="match status" value="3"/>
</dbReference>
<proteinExistence type="predicted"/>
<dbReference type="PANTHER" id="PTHR12231">
    <property type="entry name" value="CTX-RELATED TYPE I TRANSMEMBRANE PROTEIN"/>
    <property type="match status" value="1"/>
</dbReference>
<dbReference type="OrthoDB" id="10010359at2759"/>
<evidence type="ECO:0000256" key="2">
    <source>
        <dbReference type="ARBA" id="ARBA00022737"/>
    </source>
</evidence>
<feature type="domain" description="Ig-like" evidence="6">
    <location>
        <begin position="21"/>
        <end position="120"/>
    </location>
</feature>
<dbReference type="PANTHER" id="PTHR12231:SF220">
    <property type="entry name" value="LACHESIN"/>
    <property type="match status" value="1"/>
</dbReference>
<keyword evidence="4" id="KW-0393">Immunoglobulin domain</keyword>
<dbReference type="InterPro" id="IPR013106">
    <property type="entry name" value="Ig_V-set"/>
</dbReference>
<dbReference type="CDD" id="cd00096">
    <property type="entry name" value="Ig"/>
    <property type="match status" value="1"/>
</dbReference>
<dbReference type="SMART" id="SM00409">
    <property type="entry name" value="IG"/>
    <property type="match status" value="3"/>
</dbReference>
<reference evidence="7" key="1">
    <citation type="submission" date="2020-11" db="EMBL/GenBank/DDBJ databases">
        <authorList>
            <person name="Tran Van P."/>
        </authorList>
    </citation>
    <scope>NUCLEOTIDE SEQUENCE</scope>
</reference>
<evidence type="ECO:0000313" key="8">
    <source>
        <dbReference type="Proteomes" id="UP000728032"/>
    </source>
</evidence>
<feature type="domain" description="Ig-like" evidence="6">
    <location>
        <begin position="131"/>
        <end position="217"/>
    </location>
</feature>
<dbReference type="Proteomes" id="UP000728032">
    <property type="component" value="Unassembled WGS sequence"/>
</dbReference>
<feature type="signal peptide" evidence="5">
    <location>
        <begin position="1"/>
        <end position="17"/>
    </location>
</feature>
<name>A0A7R9QGI9_9ACAR</name>
<dbReference type="InterPro" id="IPR003598">
    <property type="entry name" value="Ig_sub2"/>
</dbReference>
<dbReference type="InterPro" id="IPR003599">
    <property type="entry name" value="Ig_sub"/>
</dbReference>
<sequence length="364" mass="40626">MCLLLVIISAFFVSIGGQQNPTISFITKERIVNIGDTIDLSCSVQYARDYPTIWAKINRDNPVNHLFISKGSSLSIPDNRYSIRHDDASSTYTLQISKIQEIDAGHYQCQVVIGTSSRVTADVNVFVRIPPVISDNSTRSVITSAGASISLQCYSFGFPQPQISWRRENNDLLPTGGALYRGNILIIHNITKNDRGTYYCIADNNVGKGARRNVGVEVEFAPAVTVDKVRYMQALQYDADLHCHIESFPNPSIIWLKDGYELKDSQHHHISIFSTSHEFTDSVLRVKRIEKRHYGEYVCKAINKLGSDQKIIELRESVNVVCPPSCGIGYAGFVGAGSRPYVEYRPMACLLVLCVLVSRLLSNQ</sequence>
<accession>A0A7R9QGI9</accession>
<dbReference type="Gene3D" id="2.60.40.10">
    <property type="entry name" value="Immunoglobulins"/>
    <property type="match status" value="3"/>
</dbReference>
<evidence type="ECO:0000256" key="1">
    <source>
        <dbReference type="ARBA" id="ARBA00022729"/>
    </source>
</evidence>
<feature type="domain" description="Ig-like" evidence="6">
    <location>
        <begin position="222"/>
        <end position="319"/>
    </location>
</feature>
<keyword evidence="8" id="KW-1185">Reference proteome</keyword>
<dbReference type="InterPro" id="IPR013783">
    <property type="entry name" value="Ig-like_fold"/>
</dbReference>
<evidence type="ECO:0000256" key="5">
    <source>
        <dbReference type="SAM" id="SignalP"/>
    </source>
</evidence>
<protein>
    <recommendedName>
        <fullName evidence="6">Ig-like domain-containing protein</fullName>
    </recommendedName>
</protein>
<dbReference type="InterPro" id="IPR007110">
    <property type="entry name" value="Ig-like_dom"/>
</dbReference>
<keyword evidence="3" id="KW-1015">Disulfide bond</keyword>
<keyword evidence="2" id="KW-0677">Repeat</keyword>
<dbReference type="GO" id="GO:0043005">
    <property type="term" value="C:neuron projection"/>
    <property type="evidence" value="ECO:0007669"/>
    <property type="project" value="TreeGrafter"/>
</dbReference>
<dbReference type="InterPro" id="IPR051170">
    <property type="entry name" value="Neural/epithelial_adhesion"/>
</dbReference>
<evidence type="ECO:0000313" key="7">
    <source>
        <dbReference type="EMBL" id="CAD7644078.1"/>
    </source>
</evidence>
<dbReference type="EMBL" id="OC916380">
    <property type="protein sequence ID" value="CAD7644078.1"/>
    <property type="molecule type" value="Genomic_DNA"/>
</dbReference>
<dbReference type="InterPro" id="IPR013098">
    <property type="entry name" value="Ig_I-set"/>
</dbReference>
<dbReference type="EMBL" id="CAJPVJ010001555">
    <property type="protein sequence ID" value="CAG2164929.1"/>
    <property type="molecule type" value="Genomic_DNA"/>
</dbReference>
<dbReference type="SMART" id="SM00408">
    <property type="entry name" value="IGc2"/>
    <property type="match status" value="3"/>
</dbReference>
<feature type="chain" id="PRO_5036403800" description="Ig-like domain-containing protein" evidence="5">
    <location>
        <begin position="18"/>
        <end position="364"/>
    </location>
</feature>
<dbReference type="Pfam" id="PF07679">
    <property type="entry name" value="I-set"/>
    <property type="match status" value="1"/>
</dbReference>
<dbReference type="InterPro" id="IPR036179">
    <property type="entry name" value="Ig-like_dom_sf"/>
</dbReference>
<dbReference type="AlphaFoldDB" id="A0A7R9QGI9"/>
<dbReference type="Pfam" id="PF13927">
    <property type="entry name" value="Ig_3"/>
    <property type="match status" value="1"/>
</dbReference>
<evidence type="ECO:0000256" key="4">
    <source>
        <dbReference type="ARBA" id="ARBA00023319"/>
    </source>
</evidence>
<organism evidence="7">
    <name type="scientific">Oppiella nova</name>
    <dbReference type="NCBI Taxonomy" id="334625"/>
    <lineage>
        <taxon>Eukaryota</taxon>
        <taxon>Metazoa</taxon>
        <taxon>Ecdysozoa</taxon>
        <taxon>Arthropoda</taxon>
        <taxon>Chelicerata</taxon>
        <taxon>Arachnida</taxon>
        <taxon>Acari</taxon>
        <taxon>Acariformes</taxon>
        <taxon>Sarcoptiformes</taxon>
        <taxon>Oribatida</taxon>
        <taxon>Brachypylina</taxon>
        <taxon>Oppioidea</taxon>
        <taxon>Oppiidae</taxon>
        <taxon>Oppiella</taxon>
    </lineage>
</organism>
<evidence type="ECO:0000256" key="3">
    <source>
        <dbReference type="ARBA" id="ARBA00023157"/>
    </source>
</evidence>